<dbReference type="InterPro" id="IPR043128">
    <property type="entry name" value="Rev_trsase/Diguanyl_cyclase"/>
</dbReference>
<dbReference type="Proteomes" id="UP000000646">
    <property type="component" value="Chromosome"/>
</dbReference>
<accession>A0A0H3PAJ5</accession>
<sequence length="465" mass="54875">MIPNTNEIAKQTLIALKERKLKPTPENYTEIFEELSLKYGITSSNKAKLDKYKTLLLPIYQQELNSKTIRSLEELISFLISVLNRQSGKQFSEFFDFLYTISKTLQISKDKKIRDLAKVTSIRISKTMDSESIYLLTKKWKELERNYDENDLEEQARKYGISKYDDYDSVIKKLLVKLEERSYEHFSELLCLGLNPSLVEDLKIQGFIQNLTQKPFVIGEENFKNELMEFINHRIMVDNMYVQKNLNFFNDNLKKIYELLVLLNKSNEKNMDFINTLKPDENGEVKLSFEDLKLKFKQLGEKITSLNNQIEFTQSLEEREAWSVLKELDKMDENFNKYKVNYSLALFSIVNYRFIMEKYGMGSLNEIFVRFKKILKDSCSEFDELWMIDEKSYLIVSPGKSKDEITQLVNTNLKTIENFRFIYKQDIITPKIHVAYLDKQSKPSINILDELIKQIAAVNEQYNES</sequence>
<evidence type="ECO:0000313" key="1">
    <source>
        <dbReference type="EMBL" id="EAQ72186.1"/>
    </source>
</evidence>
<reference evidence="2" key="1">
    <citation type="submission" date="2006-12" db="EMBL/GenBank/DDBJ databases">
        <authorList>
            <person name="Fouts D.E."/>
            <person name="Nelson K.E."/>
            <person name="Sebastian Y."/>
        </authorList>
    </citation>
    <scope>NUCLEOTIDE SEQUENCE [LARGE SCALE GENOMIC DNA]</scope>
    <source>
        <strain evidence="2">81-176</strain>
    </source>
</reference>
<evidence type="ECO:0000313" key="2">
    <source>
        <dbReference type="Proteomes" id="UP000000646"/>
    </source>
</evidence>
<dbReference type="HOGENOM" id="CLU_048079_0_0_7"/>
<evidence type="ECO:0008006" key="3">
    <source>
        <dbReference type="Google" id="ProtNLM"/>
    </source>
</evidence>
<gene>
    <name evidence="1" type="ordered locus">CJJ81176_1107</name>
</gene>
<organism evidence="1 2">
    <name type="scientific">Campylobacter jejuni subsp. jejuni serotype O:23/36 (strain 81-176)</name>
    <dbReference type="NCBI Taxonomy" id="354242"/>
    <lineage>
        <taxon>Bacteria</taxon>
        <taxon>Pseudomonadati</taxon>
        <taxon>Campylobacterota</taxon>
        <taxon>Epsilonproteobacteria</taxon>
        <taxon>Campylobacterales</taxon>
        <taxon>Campylobacteraceae</taxon>
        <taxon>Campylobacter</taxon>
    </lineage>
</organism>
<dbReference type="RefSeq" id="WP_002856019.1">
    <property type="nucleotide sequence ID" value="NC_008787.1"/>
</dbReference>
<name>A0A0H3PAJ5_CAMJJ</name>
<dbReference type="Gene3D" id="3.30.70.270">
    <property type="match status" value="1"/>
</dbReference>
<dbReference type="KEGG" id="cjj:CJJ81176_1107"/>
<dbReference type="InterPro" id="IPR029787">
    <property type="entry name" value="Nucleotide_cyclase"/>
</dbReference>
<dbReference type="AlphaFoldDB" id="A0A0H3PAJ5"/>
<protein>
    <recommendedName>
        <fullName evidence="3">GGDEF domain-containing protein</fullName>
    </recommendedName>
</protein>
<dbReference type="EMBL" id="CP000538">
    <property type="protein sequence ID" value="EAQ72186.1"/>
    <property type="molecule type" value="Genomic_DNA"/>
</dbReference>
<dbReference type="eggNOG" id="COG3706">
    <property type="taxonomic scope" value="Bacteria"/>
</dbReference>
<proteinExistence type="predicted"/>
<dbReference type="SUPFAM" id="SSF55073">
    <property type="entry name" value="Nucleotide cyclase"/>
    <property type="match status" value="1"/>
</dbReference>